<gene>
    <name evidence="2" type="ORF">TRIADDRAFT_58109</name>
</gene>
<dbReference type="HOGENOM" id="CLU_069628_0_0_1"/>
<dbReference type="InterPro" id="IPR000253">
    <property type="entry name" value="FHA_dom"/>
</dbReference>
<dbReference type="InterPro" id="IPR008984">
    <property type="entry name" value="SMAD_FHA_dom_sf"/>
</dbReference>
<feature type="domain" description="FHA" evidence="1">
    <location>
        <begin position="39"/>
        <end position="91"/>
    </location>
</feature>
<organism evidence="2 3">
    <name type="scientific">Trichoplax adhaerens</name>
    <name type="common">Trichoplax reptans</name>
    <dbReference type="NCBI Taxonomy" id="10228"/>
    <lineage>
        <taxon>Eukaryota</taxon>
        <taxon>Metazoa</taxon>
        <taxon>Placozoa</taxon>
        <taxon>Uniplacotomia</taxon>
        <taxon>Trichoplacea</taxon>
        <taxon>Trichoplacidae</taxon>
        <taxon>Trichoplax</taxon>
    </lineage>
</organism>
<evidence type="ECO:0000259" key="1">
    <source>
        <dbReference type="PROSITE" id="PS50006"/>
    </source>
</evidence>
<dbReference type="InterPro" id="IPR050923">
    <property type="entry name" value="Cell_Proc_Reg/RNA_Proc"/>
</dbReference>
<name>B3S2Q4_TRIAD</name>
<protein>
    <recommendedName>
        <fullName evidence="1">FHA domain-containing protein</fullName>
    </recommendedName>
</protein>
<dbReference type="PhylomeDB" id="B3S2Q4"/>
<keyword evidence="3" id="KW-1185">Reference proteome</keyword>
<proteinExistence type="predicted"/>
<evidence type="ECO:0000313" key="3">
    <source>
        <dbReference type="Proteomes" id="UP000009022"/>
    </source>
</evidence>
<dbReference type="OrthoDB" id="4096268at2759"/>
<dbReference type="GeneID" id="6755258"/>
<dbReference type="SMART" id="SM00240">
    <property type="entry name" value="FHA"/>
    <property type="match status" value="1"/>
</dbReference>
<dbReference type="FunFam" id="2.60.200.20:FF:000019">
    <property type="entry name" value="Nuclear inhibitor of protein phosphatase"/>
    <property type="match status" value="1"/>
</dbReference>
<accession>B3S2Q4</accession>
<dbReference type="Gene3D" id="2.60.200.20">
    <property type="match status" value="1"/>
</dbReference>
<dbReference type="STRING" id="10228.B3S2Q4"/>
<dbReference type="Pfam" id="PF00498">
    <property type="entry name" value="FHA"/>
    <property type="match status" value="1"/>
</dbReference>
<dbReference type="Proteomes" id="UP000009022">
    <property type="component" value="Unassembled WGS sequence"/>
</dbReference>
<reference evidence="2 3" key="1">
    <citation type="journal article" date="2008" name="Nature">
        <title>The Trichoplax genome and the nature of placozoans.</title>
        <authorList>
            <person name="Srivastava M."/>
            <person name="Begovic E."/>
            <person name="Chapman J."/>
            <person name="Putnam N.H."/>
            <person name="Hellsten U."/>
            <person name="Kawashima T."/>
            <person name="Kuo A."/>
            <person name="Mitros T."/>
            <person name="Salamov A."/>
            <person name="Carpenter M.L."/>
            <person name="Signorovitch A.Y."/>
            <person name="Moreno M.A."/>
            <person name="Kamm K."/>
            <person name="Grimwood J."/>
            <person name="Schmutz J."/>
            <person name="Shapiro H."/>
            <person name="Grigoriev I.V."/>
            <person name="Buss L.W."/>
            <person name="Schierwater B."/>
            <person name="Dellaporta S.L."/>
            <person name="Rokhsar D.S."/>
        </authorList>
    </citation>
    <scope>NUCLEOTIDE SEQUENCE [LARGE SCALE GENOMIC DNA]</scope>
    <source>
        <strain evidence="2 3">Grell-BS-1999</strain>
    </source>
</reference>
<evidence type="ECO:0000313" key="2">
    <source>
        <dbReference type="EMBL" id="EDV23461.1"/>
    </source>
</evidence>
<dbReference type="EMBL" id="DS985247">
    <property type="protein sequence ID" value="EDV23461.1"/>
    <property type="molecule type" value="Genomic_DNA"/>
</dbReference>
<dbReference type="KEGG" id="tad:TRIADDRAFT_58109"/>
<dbReference type="PANTHER" id="PTHR23308">
    <property type="entry name" value="NUCLEAR INHIBITOR OF PROTEIN PHOSPHATASE-1"/>
    <property type="match status" value="1"/>
</dbReference>
<dbReference type="AlphaFoldDB" id="B3S2Q4"/>
<dbReference type="eggNOG" id="KOG1880">
    <property type="taxonomic scope" value="Eukaryota"/>
</dbReference>
<dbReference type="CTD" id="6755258"/>
<dbReference type="RefSeq" id="XP_002114371.1">
    <property type="nucleotide sequence ID" value="XM_002114335.1"/>
</dbReference>
<dbReference type="GO" id="GO:0004865">
    <property type="term" value="F:protein serine/threonine phosphatase inhibitor activity"/>
    <property type="evidence" value="ECO:0000318"/>
    <property type="project" value="GO_Central"/>
</dbReference>
<dbReference type="Gene3D" id="6.10.250.1290">
    <property type="match status" value="1"/>
</dbReference>
<dbReference type="PROSITE" id="PS50006">
    <property type="entry name" value="FHA_DOMAIN"/>
    <property type="match status" value="1"/>
</dbReference>
<dbReference type="GO" id="GO:0016607">
    <property type="term" value="C:nuclear speck"/>
    <property type="evidence" value="ECO:0000318"/>
    <property type="project" value="GO_Central"/>
</dbReference>
<dbReference type="GO" id="GO:0003729">
    <property type="term" value="F:mRNA binding"/>
    <property type="evidence" value="ECO:0000318"/>
    <property type="project" value="GO_Central"/>
</dbReference>
<dbReference type="InParanoid" id="B3S2Q4"/>
<dbReference type="CDD" id="cd22674">
    <property type="entry name" value="FHA_PPP1R8"/>
    <property type="match status" value="1"/>
</dbReference>
<dbReference type="SUPFAM" id="SSF49879">
    <property type="entry name" value="SMAD/FHA domain"/>
    <property type="match status" value="1"/>
</dbReference>
<sequence length="339" mass="37430">MAKFEPPKWAGKPTAGFHLDVMKNGTLVEKLIIDEKSYYLFGRNSENCDFPLNHESCSRVHSAIVFHKQLKRFFIMDLGSTHGTFLGSVRLEANKPQQLPVDSTILFGASTRCYVIREKPPTRVIPVGGDNSEDNAVKSLLSLPENDNELDDLTEYNTAHNKRISSLVIENDKSNDILMSGKRKHKARLKVQFGQEEIINPEDVDSSVGRFRNMVQSTVVPLKKQRTERNTFEGIAGADHYINLPINKHDQDDSNMMTGVGTGSYSIFSGLTSSIRLNPAPDVGPVIPDEVALPSVPIPAGNLPMNEVSASETLSTKKHKVYAKEAWPGKMGSGPLLVS</sequence>
<dbReference type="OMA" id="RMHGYSL"/>
<dbReference type="FunCoup" id="B3S2Q4">
    <property type="interactions" value="2820"/>
</dbReference>